<evidence type="ECO:0000313" key="3">
    <source>
        <dbReference type="Proteomes" id="UP000314294"/>
    </source>
</evidence>
<organism evidence="2 3">
    <name type="scientific">Liparis tanakae</name>
    <name type="common">Tanaka's snailfish</name>
    <dbReference type="NCBI Taxonomy" id="230148"/>
    <lineage>
        <taxon>Eukaryota</taxon>
        <taxon>Metazoa</taxon>
        <taxon>Chordata</taxon>
        <taxon>Craniata</taxon>
        <taxon>Vertebrata</taxon>
        <taxon>Euteleostomi</taxon>
        <taxon>Actinopterygii</taxon>
        <taxon>Neopterygii</taxon>
        <taxon>Teleostei</taxon>
        <taxon>Neoteleostei</taxon>
        <taxon>Acanthomorphata</taxon>
        <taxon>Eupercaria</taxon>
        <taxon>Perciformes</taxon>
        <taxon>Cottioidei</taxon>
        <taxon>Cottales</taxon>
        <taxon>Liparidae</taxon>
        <taxon>Liparis</taxon>
    </lineage>
</organism>
<name>A0A4Z2H0P5_9TELE</name>
<keyword evidence="3" id="KW-1185">Reference proteome</keyword>
<reference evidence="2 3" key="1">
    <citation type="submission" date="2019-03" db="EMBL/GenBank/DDBJ databases">
        <title>First draft genome of Liparis tanakae, snailfish: a comprehensive survey of snailfish specific genes.</title>
        <authorList>
            <person name="Kim W."/>
            <person name="Song I."/>
            <person name="Jeong J.-H."/>
            <person name="Kim D."/>
            <person name="Kim S."/>
            <person name="Ryu S."/>
            <person name="Song J.Y."/>
            <person name="Lee S.K."/>
        </authorList>
    </citation>
    <scope>NUCLEOTIDE SEQUENCE [LARGE SCALE GENOMIC DNA]</scope>
    <source>
        <tissue evidence="2">Muscle</tissue>
    </source>
</reference>
<gene>
    <name evidence="2" type="ORF">EYF80_031265</name>
</gene>
<evidence type="ECO:0000313" key="2">
    <source>
        <dbReference type="EMBL" id="TNN58462.1"/>
    </source>
</evidence>
<accession>A0A4Z2H0P5</accession>
<dbReference type="EMBL" id="SRLO01000377">
    <property type="protein sequence ID" value="TNN58462.1"/>
    <property type="molecule type" value="Genomic_DNA"/>
</dbReference>
<dbReference type="AlphaFoldDB" id="A0A4Z2H0P5"/>
<proteinExistence type="predicted"/>
<evidence type="ECO:0000256" key="1">
    <source>
        <dbReference type="SAM" id="MobiDB-lite"/>
    </source>
</evidence>
<protein>
    <submittedName>
        <fullName evidence="2">Uncharacterized protein</fullName>
    </submittedName>
</protein>
<sequence length="69" mass="7509">MFRMCHSPRGQEAGVLVVAGVTVRGDERQVVEPQVGADGERTDAEENQGTQRHRARGASSSSMKIKLDE</sequence>
<dbReference type="Proteomes" id="UP000314294">
    <property type="component" value="Unassembled WGS sequence"/>
</dbReference>
<feature type="region of interest" description="Disordered" evidence="1">
    <location>
        <begin position="29"/>
        <end position="69"/>
    </location>
</feature>
<comment type="caution">
    <text evidence="2">The sequence shown here is derived from an EMBL/GenBank/DDBJ whole genome shotgun (WGS) entry which is preliminary data.</text>
</comment>